<reference evidence="6 7" key="1">
    <citation type="submission" date="2016-11" db="EMBL/GenBank/DDBJ databases">
        <title>Complete genome sequence of Sulfitobacter sp. AM1-D1, a toxic bacteria associated with marine dinoflagellate Alexandrium minutum in East China Sea.</title>
        <authorList>
            <person name="Yang Q."/>
            <person name="Zhang X."/>
            <person name="Tian X."/>
        </authorList>
    </citation>
    <scope>NUCLEOTIDE SEQUENCE [LARGE SCALE GENOMIC DNA]</scope>
    <source>
        <strain evidence="6 7">AM1-D1</strain>
        <plasmid evidence="6 7">unnamed4</plasmid>
    </source>
</reference>
<feature type="chain" id="PRO_5012091277" description="Periplasmic binding protein domain-containing protein" evidence="4">
    <location>
        <begin position="27"/>
        <end position="342"/>
    </location>
</feature>
<evidence type="ECO:0000313" key="7">
    <source>
        <dbReference type="Proteomes" id="UP000181897"/>
    </source>
</evidence>
<evidence type="ECO:0000256" key="1">
    <source>
        <dbReference type="ARBA" id="ARBA00004196"/>
    </source>
</evidence>
<accession>A0A1J0WNW2</accession>
<dbReference type="InterPro" id="IPR028082">
    <property type="entry name" value="Peripla_BP_I"/>
</dbReference>
<keyword evidence="6" id="KW-0614">Plasmid</keyword>
<comment type="subcellular location">
    <subcellularLocation>
        <location evidence="1">Cell envelope</location>
    </subcellularLocation>
</comment>
<feature type="domain" description="Periplasmic binding protein" evidence="5">
    <location>
        <begin position="46"/>
        <end position="302"/>
    </location>
</feature>
<protein>
    <recommendedName>
        <fullName evidence="5">Periplasmic binding protein domain-containing protein</fullName>
    </recommendedName>
</protein>
<organism evidence="6 7">
    <name type="scientific">Sulfitobacter alexandrii</name>
    <dbReference type="NCBI Taxonomy" id="1917485"/>
    <lineage>
        <taxon>Bacteria</taxon>
        <taxon>Pseudomonadati</taxon>
        <taxon>Pseudomonadota</taxon>
        <taxon>Alphaproteobacteria</taxon>
        <taxon>Rhodobacterales</taxon>
        <taxon>Roseobacteraceae</taxon>
        <taxon>Sulfitobacter</taxon>
    </lineage>
</organism>
<dbReference type="RefSeq" id="WP_071974347.1">
    <property type="nucleotide sequence ID" value="NZ_CP018080.1"/>
</dbReference>
<evidence type="ECO:0000256" key="4">
    <source>
        <dbReference type="SAM" id="SignalP"/>
    </source>
</evidence>
<evidence type="ECO:0000259" key="5">
    <source>
        <dbReference type="Pfam" id="PF13407"/>
    </source>
</evidence>
<evidence type="ECO:0000313" key="6">
    <source>
        <dbReference type="EMBL" id="APE46036.1"/>
    </source>
</evidence>
<gene>
    <name evidence="6" type="ORF">BOO69_20755</name>
</gene>
<sequence length="342" mass="36088">MKTRKILAAAAAVATAIAGLATASLAEPFDDGQSKTYYEKLTGKKVGFVPLSMGFDLTEGWNAGLQNQAEALGYEVTIRDPNWNTEAGVQAANGLIAEQPDVLILHPLDMQAYNRTVQKAMASGINVIQVNLKSVTNGDVYVGTDWYEMGQKQAQAVVDACGEGSGGNGKIAFVQGMLATPTATISGQGAQDVFDQHPEIEVVATQAADWDASKAQAITSTILKQHPDLCGILGLWDGQDIGTAAAIREAGVQDQVFLVTSGGGNQSAACDNIENGNFDAYYSYDVPGQARDLNSAVKILLQTDPEPGSAPFALYTPLKYITKENMTASSCWTLDELKANGG</sequence>
<dbReference type="InterPro" id="IPR025997">
    <property type="entry name" value="SBP_2_dom"/>
</dbReference>
<dbReference type="GO" id="GO:0030313">
    <property type="term" value="C:cell envelope"/>
    <property type="evidence" value="ECO:0007669"/>
    <property type="project" value="UniProtKB-SubCell"/>
</dbReference>
<geneLocation type="plasmid" evidence="6 7">
    <name>unnamed4</name>
</geneLocation>
<dbReference type="GO" id="GO:0030246">
    <property type="term" value="F:carbohydrate binding"/>
    <property type="evidence" value="ECO:0007669"/>
    <property type="project" value="UniProtKB-ARBA"/>
</dbReference>
<comment type="similarity">
    <text evidence="2">Belongs to the bacterial solute-binding protein 2 family.</text>
</comment>
<dbReference type="EMBL" id="CP018080">
    <property type="protein sequence ID" value="APE46036.1"/>
    <property type="molecule type" value="Genomic_DNA"/>
</dbReference>
<evidence type="ECO:0000256" key="2">
    <source>
        <dbReference type="ARBA" id="ARBA00007639"/>
    </source>
</evidence>
<name>A0A1J0WNW2_9RHOB</name>
<dbReference type="SUPFAM" id="SSF53822">
    <property type="entry name" value="Periplasmic binding protein-like I"/>
    <property type="match status" value="1"/>
</dbReference>
<dbReference type="AlphaFoldDB" id="A0A1J0WNW2"/>
<keyword evidence="3 4" id="KW-0732">Signal</keyword>
<dbReference type="Proteomes" id="UP000181897">
    <property type="component" value="Plasmid unnamed4"/>
</dbReference>
<proteinExistence type="inferred from homology"/>
<evidence type="ECO:0000256" key="3">
    <source>
        <dbReference type="ARBA" id="ARBA00022729"/>
    </source>
</evidence>
<dbReference type="PANTHER" id="PTHR46847:SF1">
    <property type="entry name" value="D-ALLOSE-BINDING PERIPLASMIC PROTEIN-RELATED"/>
    <property type="match status" value="1"/>
</dbReference>
<dbReference type="CDD" id="cd01536">
    <property type="entry name" value="PBP1_ABC_sugar_binding-like"/>
    <property type="match status" value="1"/>
</dbReference>
<dbReference type="Gene3D" id="3.40.50.2300">
    <property type="match status" value="2"/>
</dbReference>
<keyword evidence="7" id="KW-1185">Reference proteome</keyword>
<dbReference type="Pfam" id="PF13407">
    <property type="entry name" value="Peripla_BP_4"/>
    <property type="match status" value="1"/>
</dbReference>
<dbReference type="KEGG" id="suam:BOO69_20755"/>
<feature type="signal peptide" evidence="4">
    <location>
        <begin position="1"/>
        <end position="26"/>
    </location>
</feature>
<dbReference type="PANTHER" id="PTHR46847">
    <property type="entry name" value="D-ALLOSE-BINDING PERIPLASMIC PROTEIN-RELATED"/>
    <property type="match status" value="1"/>
</dbReference>